<feature type="region of interest" description="Disordered" evidence="1">
    <location>
        <begin position="395"/>
        <end position="476"/>
    </location>
</feature>
<proteinExistence type="predicted"/>
<organism evidence="3 4">
    <name type="scientific">Hyaloscypha variabilis (strain UAMH 11265 / GT02V1 / F)</name>
    <name type="common">Meliniomyces variabilis</name>
    <dbReference type="NCBI Taxonomy" id="1149755"/>
    <lineage>
        <taxon>Eukaryota</taxon>
        <taxon>Fungi</taxon>
        <taxon>Dikarya</taxon>
        <taxon>Ascomycota</taxon>
        <taxon>Pezizomycotina</taxon>
        <taxon>Leotiomycetes</taxon>
        <taxon>Helotiales</taxon>
        <taxon>Hyaloscyphaceae</taxon>
        <taxon>Hyaloscypha</taxon>
        <taxon>Hyaloscypha variabilis</taxon>
    </lineage>
</organism>
<gene>
    <name evidence="3" type="ORF">L207DRAFT_590647</name>
</gene>
<evidence type="ECO:0000256" key="2">
    <source>
        <dbReference type="SAM" id="SignalP"/>
    </source>
</evidence>
<accession>A0A2J6R1G3</accession>
<keyword evidence="4" id="KW-1185">Reference proteome</keyword>
<evidence type="ECO:0008006" key="5">
    <source>
        <dbReference type="Google" id="ProtNLM"/>
    </source>
</evidence>
<feature type="chain" id="PRO_5014412893" description="CBM-cenC domain-containing protein" evidence="2">
    <location>
        <begin position="22"/>
        <end position="476"/>
    </location>
</feature>
<reference evidence="3 4" key="1">
    <citation type="submission" date="2016-04" db="EMBL/GenBank/DDBJ databases">
        <title>A degradative enzymes factory behind the ericoid mycorrhizal symbiosis.</title>
        <authorList>
            <consortium name="DOE Joint Genome Institute"/>
            <person name="Martino E."/>
            <person name="Morin E."/>
            <person name="Grelet G."/>
            <person name="Kuo A."/>
            <person name="Kohler A."/>
            <person name="Daghino S."/>
            <person name="Barry K."/>
            <person name="Choi C."/>
            <person name="Cichocki N."/>
            <person name="Clum A."/>
            <person name="Copeland A."/>
            <person name="Hainaut M."/>
            <person name="Haridas S."/>
            <person name="Labutti K."/>
            <person name="Lindquist E."/>
            <person name="Lipzen A."/>
            <person name="Khouja H.-R."/>
            <person name="Murat C."/>
            <person name="Ohm R."/>
            <person name="Olson A."/>
            <person name="Spatafora J."/>
            <person name="Veneault-Fourrey C."/>
            <person name="Henrissat B."/>
            <person name="Grigoriev I."/>
            <person name="Martin F."/>
            <person name="Perotto S."/>
        </authorList>
    </citation>
    <scope>NUCLEOTIDE SEQUENCE [LARGE SCALE GENOMIC DNA]</scope>
    <source>
        <strain evidence="3 4">F</strain>
    </source>
</reference>
<dbReference type="OrthoDB" id="3563352at2759"/>
<keyword evidence="2" id="KW-0732">Signal</keyword>
<dbReference type="EMBL" id="KZ613959">
    <property type="protein sequence ID" value="PMD32356.1"/>
    <property type="molecule type" value="Genomic_DNA"/>
</dbReference>
<evidence type="ECO:0000313" key="3">
    <source>
        <dbReference type="EMBL" id="PMD32356.1"/>
    </source>
</evidence>
<dbReference type="Proteomes" id="UP000235786">
    <property type="component" value="Unassembled WGS sequence"/>
</dbReference>
<feature type="compositionally biased region" description="Polar residues" evidence="1">
    <location>
        <begin position="404"/>
        <end position="417"/>
    </location>
</feature>
<feature type="region of interest" description="Disordered" evidence="1">
    <location>
        <begin position="83"/>
        <end position="129"/>
    </location>
</feature>
<name>A0A2J6R1G3_HYAVF</name>
<feature type="compositionally biased region" description="Low complexity" evidence="1">
    <location>
        <begin position="447"/>
        <end position="467"/>
    </location>
</feature>
<feature type="signal peptide" evidence="2">
    <location>
        <begin position="1"/>
        <end position="21"/>
    </location>
</feature>
<evidence type="ECO:0000313" key="4">
    <source>
        <dbReference type="Proteomes" id="UP000235786"/>
    </source>
</evidence>
<sequence length="476" mass="48347">MNFRFLQVLGTILAFVFEVVATCNQDNCLRAFEDKSATASSFCATWRGATTALPTYASGCSYLPSRISSACSCLATATSGSITGSITKSSSTTSSSTKSTSATSSSTTSSPSTLSTSSSSTSSPSPSPTTCPAVSTVTFTTCPAASTVTLTSIVSIAGGASTVTDDTTQTDSYTSTATSYVTLPPVTVTVTSAPTTSLAGCQSLTTCSCGPSPTPIVNPSYENNQGANWTFTTSNPIDVDVGYGEDTNGIAPTQGAWYLIANIEETASTDEWLQVSQVINLCSGEGAYTFSVDAVLLSGEPSCYAVASAYQGTGPYPPGAGVESWSSAAVAVGSKWTTITFGVPYINPGLGSAWTILANIECFLDPGTGELYAAVGLDNWQVAYQSNCVATEVLVPPGDAPPNTGGSDNPNTAPGNASTSTTPSPTPSPTPTSSAAEDDWTVPTPTPTSSAAADDWTVPTPTPTSSAAEDDWNVPS</sequence>
<protein>
    <recommendedName>
        <fullName evidence="5">CBM-cenC domain-containing protein</fullName>
    </recommendedName>
</protein>
<evidence type="ECO:0000256" key="1">
    <source>
        <dbReference type="SAM" id="MobiDB-lite"/>
    </source>
</evidence>
<dbReference type="AlphaFoldDB" id="A0A2J6R1G3"/>